<keyword evidence="4" id="KW-0158">Chromosome</keyword>
<evidence type="ECO:0000256" key="2">
    <source>
        <dbReference type="ARBA" id="ARBA00004574"/>
    </source>
</evidence>
<feature type="region of interest" description="Disordered" evidence="9">
    <location>
        <begin position="244"/>
        <end position="321"/>
    </location>
</feature>
<name>A0A4U7KQP9_9BASI</name>
<dbReference type="GO" id="GO:0003677">
    <property type="term" value="F:DNA binding"/>
    <property type="evidence" value="ECO:0007669"/>
    <property type="project" value="UniProtKB-KW"/>
</dbReference>
<reference evidence="10 11" key="1">
    <citation type="submission" date="2019-05" db="EMBL/GenBank/DDBJ databases">
        <title>Sporisorium graminicola CBS 10092 draft sequencing and annotation.</title>
        <authorList>
            <person name="Solano-Gonzalez S."/>
            <person name="Caddick M.X."/>
            <person name="Darby A."/>
        </authorList>
    </citation>
    <scope>NUCLEOTIDE SEQUENCE [LARGE SCALE GENOMIC DNA]</scope>
    <source>
        <strain evidence="10 11">CBS 10092</strain>
    </source>
</reference>
<dbReference type="GO" id="GO:0005634">
    <property type="term" value="C:nucleus"/>
    <property type="evidence" value="ECO:0007669"/>
    <property type="project" value="UniProtKB-SubCell"/>
</dbReference>
<dbReference type="KEGG" id="sgra:EX895_004381"/>
<dbReference type="Proteomes" id="UP000306050">
    <property type="component" value="Chromosome SGRAM_3"/>
</dbReference>
<proteinExistence type="predicted"/>
<keyword evidence="7" id="KW-0539">Nucleus</keyword>
<evidence type="ECO:0000256" key="7">
    <source>
        <dbReference type="ARBA" id="ARBA00023242"/>
    </source>
</evidence>
<keyword evidence="5" id="KW-0779">Telomere</keyword>
<comment type="caution">
    <text evidence="10">The sequence shown here is derived from an EMBL/GenBank/DDBJ whole genome shotgun (WGS) entry which is preliminary data.</text>
</comment>
<feature type="compositionally biased region" description="Basic and acidic residues" evidence="9">
    <location>
        <begin position="263"/>
        <end position="282"/>
    </location>
</feature>
<organism evidence="10 11">
    <name type="scientific">Sporisorium graminicola</name>
    <dbReference type="NCBI Taxonomy" id="280036"/>
    <lineage>
        <taxon>Eukaryota</taxon>
        <taxon>Fungi</taxon>
        <taxon>Dikarya</taxon>
        <taxon>Basidiomycota</taxon>
        <taxon>Ustilaginomycotina</taxon>
        <taxon>Ustilaginomycetes</taxon>
        <taxon>Ustilaginales</taxon>
        <taxon>Ustilaginaceae</taxon>
        <taxon>Sporisorium</taxon>
    </lineage>
</organism>
<evidence type="ECO:0000256" key="8">
    <source>
        <dbReference type="ARBA" id="ARBA00030039"/>
    </source>
</evidence>
<dbReference type="InterPro" id="IPR012340">
    <property type="entry name" value="NA-bd_OB-fold"/>
</dbReference>
<evidence type="ECO:0000256" key="5">
    <source>
        <dbReference type="ARBA" id="ARBA00022895"/>
    </source>
</evidence>
<dbReference type="PANTHER" id="PTHR13989:SF33">
    <property type="entry name" value="CST COMPLEX SUBUNIT STN1"/>
    <property type="match status" value="1"/>
</dbReference>
<dbReference type="Gene3D" id="2.40.50.140">
    <property type="entry name" value="Nucleic acid-binding proteins"/>
    <property type="match status" value="1"/>
</dbReference>
<dbReference type="RefSeq" id="XP_029738726.1">
    <property type="nucleotide sequence ID" value="XM_029884976.1"/>
</dbReference>
<keyword evidence="6" id="KW-0238">DNA-binding</keyword>
<sequence length="517" mass="58119">MRGFSLGQLSDQDALRLFEWAEASPSAVIKCTCQQVRRLKTLPELSYAIGGQTLFLHCETPALVAEVCGMVVGVTPKDDQISYEVDDGTSVLRVVETRKSLRQATMRPVQAGANPPALTGIPDCYVMPPELQPSASTSRLDRATATTYLAPLVPRFKVADIVGCIGKVQIDRSGQKFLITQQMARCQDINTESYHQMSVIRLEIDVYRQPFEWSRVATETTEQAAKHKTRYGNMPRDRVRLLVSDPSQNDKAVASPMIPTNRENQDSTKRQRLQRDEARRLISGDAPFSMPSSSSAPFSISSRTREHTRSSRASDASTRQLRAHAKIADRHLTESYFQLQLQQHISQHFQCQPFTLSDLRLDSALSSLAQRLVIIRLQRRLASRSSDASCSTSLNTTEQHPEKIRRLFEWAIRKMMQDGFVTLAEIDDSRALKAARKKDTTSTDVYRLVTPEYLLHPLKKLLGNSVSTLPCNAASHNAEELAARLRILDDRFRNITCSLVQDSLALYYARRAPIVID</sequence>
<feature type="compositionally biased region" description="Low complexity" evidence="9">
    <location>
        <begin position="286"/>
        <end position="302"/>
    </location>
</feature>
<dbReference type="InterPro" id="IPR040260">
    <property type="entry name" value="RFA2-like"/>
</dbReference>
<keyword evidence="11" id="KW-1185">Reference proteome</keyword>
<evidence type="ECO:0000256" key="3">
    <source>
        <dbReference type="ARBA" id="ARBA00017411"/>
    </source>
</evidence>
<dbReference type="OrthoDB" id="77828at2759"/>
<dbReference type="GeneID" id="40727276"/>
<dbReference type="EMBL" id="SRRM01000016">
    <property type="protein sequence ID" value="TKY86741.1"/>
    <property type="molecule type" value="Genomic_DNA"/>
</dbReference>
<dbReference type="PANTHER" id="PTHR13989">
    <property type="entry name" value="REPLICATION PROTEIN A-RELATED"/>
    <property type="match status" value="1"/>
</dbReference>
<protein>
    <recommendedName>
        <fullName evidence="3">CST complex subunit STN1</fullName>
    </recommendedName>
    <alternativeName>
        <fullName evidence="8">Suppressor of cdc thirteen homolog</fullName>
    </alternativeName>
</protein>
<dbReference type="AlphaFoldDB" id="A0A4U7KQP9"/>
<gene>
    <name evidence="10" type="ORF">EX895_004381</name>
</gene>
<evidence type="ECO:0000313" key="10">
    <source>
        <dbReference type="EMBL" id="TKY86741.1"/>
    </source>
</evidence>
<accession>A0A4U7KQP9</accession>
<evidence type="ECO:0000256" key="9">
    <source>
        <dbReference type="SAM" id="MobiDB-lite"/>
    </source>
</evidence>
<comment type="subcellular location">
    <subcellularLocation>
        <location evidence="2">Chromosome</location>
        <location evidence="2">Telomere</location>
    </subcellularLocation>
    <subcellularLocation>
        <location evidence="1">Nucleus</location>
    </subcellularLocation>
</comment>
<evidence type="ECO:0000256" key="4">
    <source>
        <dbReference type="ARBA" id="ARBA00022454"/>
    </source>
</evidence>
<evidence type="ECO:0000256" key="6">
    <source>
        <dbReference type="ARBA" id="ARBA00023125"/>
    </source>
</evidence>
<dbReference type="GO" id="GO:0000781">
    <property type="term" value="C:chromosome, telomeric region"/>
    <property type="evidence" value="ECO:0007669"/>
    <property type="project" value="UniProtKB-SubCell"/>
</dbReference>
<evidence type="ECO:0000256" key="1">
    <source>
        <dbReference type="ARBA" id="ARBA00004123"/>
    </source>
</evidence>
<evidence type="ECO:0000313" key="11">
    <source>
        <dbReference type="Proteomes" id="UP000306050"/>
    </source>
</evidence>